<organism evidence="1 2">
    <name type="scientific">Mya arenaria</name>
    <name type="common">Soft-shell clam</name>
    <dbReference type="NCBI Taxonomy" id="6604"/>
    <lineage>
        <taxon>Eukaryota</taxon>
        <taxon>Metazoa</taxon>
        <taxon>Spiralia</taxon>
        <taxon>Lophotrochozoa</taxon>
        <taxon>Mollusca</taxon>
        <taxon>Bivalvia</taxon>
        <taxon>Autobranchia</taxon>
        <taxon>Heteroconchia</taxon>
        <taxon>Euheterodonta</taxon>
        <taxon>Imparidentia</taxon>
        <taxon>Neoheterodontei</taxon>
        <taxon>Myida</taxon>
        <taxon>Myoidea</taxon>
        <taxon>Myidae</taxon>
        <taxon>Mya</taxon>
    </lineage>
</organism>
<name>A0ABY7G6Y3_MYAAR</name>
<sequence>MFVQKDVYFLNGKVNALNTVEIVENHSDTSSENDVVHIRTEGVLYAVVQGQPVTQRIETMQPHNDDSLTYDELDFNFLQEAYARIPSRKNDTRTDYTIIEFSSTQKPAVEDPVYDNASV</sequence>
<dbReference type="Proteomes" id="UP001164746">
    <property type="component" value="Chromosome 16"/>
</dbReference>
<proteinExistence type="predicted"/>
<reference evidence="1" key="1">
    <citation type="submission" date="2022-11" db="EMBL/GenBank/DDBJ databases">
        <title>Centuries of genome instability and evolution in soft-shell clam transmissible cancer (bioRxiv).</title>
        <authorList>
            <person name="Hart S.F.M."/>
            <person name="Yonemitsu M.A."/>
            <person name="Giersch R.M."/>
            <person name="Beal B.F."/>
            <person name="Arriagada G."/>
            <person name="Davis B.W."/>
            <person name="Ostrander E.A."/>
            <person name="Goff S.P."/>
            <person name="Metzger M.J."/>
        </authorList>
    </citation>
    <scope>NUCLEOTIDE SEQUENCE</scope>
    <source>
        <strain evidence="1">MELC-2E11</strain>
        <tissue evidence="1">Siphon/mantle</tissue>
    </source>
</reference>
<dbReference type="EMBL" id="CP111027">
    <property type="protein sequence ID" value="WAR30183.1"/>
    <property type="molecule type" value="Genomic_DNA"/>
</dbReference>
<protein>
    <submittedName>
        <fullName evidence="1">Uncharacterized protein</fullName>
    </submittedName>
</protein>
<evidence type="ECO:0000313" key="2">
    <source>
        <dbReference type="Proteomes" id="UP001164746"/>
    </source>
</evidence>
<keyword evidence="2" id="KW-1185">Reference proteome</keyword>
<evidence type="ECO:0000313" key="1">
    <source>
        <dbReference type="EMBL" id="WAR30183.1"/>
    </source>
</evidence>
<accession>A0ABY7G6Y3</accession>
<gene>
    <name evidence="1" type="ORF">MAR_003751</name>
</gene>